<evidence type="ECO:0008006" key="5">
    <source>
        <dbReference type="Google" id="ProtNLM"/>
    </source>
</evidence>
<dbReference type="InterPro" id="IPR024491">
    <property type="entry name" value="Se_SelK/SelG"/>
</dbReference>
<accession>A0A9P0TW80</accession>
<sequence length="88" mass="9602">MVYVNSDGSIVDKAPFTSFKWFWGFLNFFYYLFQTLVNPNFNKHGNKYVTDFRPPGSGPPKPPTRKYGGFGPSSSGPAPPPTGGCGCG</sequence>
<evidence type="ECO:0000256" key="2">
    <source>
        <dbReference type="SAM" id="Phobius"/>
    </source>
</evidence>
<evidence type="ECO:0000313" key="3">
    <source>
        <dbReference type="EMBL" id="CAH4038993.1"/>
    </source>
</evidence>
<keyword evidence="2" id="KW-0812">Transmembrane</keyword>
<dbReference type="Proteomes" id="UP001152562">
    <property type="component" value="Unassembled WGS sequence"/>
</dbReference>
<dbReference type="AlphaFoldDB" id="A0A9P0TW80"/>
<organism evidence="3 4">
    <name type="scientific">Pieris brassicae</name>
    <name type="common">White butterfly</name>
    <name type="synonym">Large white butterfly</name>
    <dbReference type="NCBI Taxonomy" id="7116"/>
    <lineage>
        <taxon>Eukaryota</taxon>
        <taxon>Metazoa</taxon>
        <taxon>Ecdysozoa</taxon>
        <taxon>Arthropoda</taxon>
        <taxon>Hexapoda</taxon>
        <taxon>Insecta</taxon>
        <taxon>Pterygota</taxon>
        <taxon>Neoptera</taxon>
        <taxon>Endopterygota</taxon>
        <taxon>Lepidoptera</taxon>
        <taxon>Glossata</taxon>
        <taxon>Ditrysia</taxon>
        <taxon>Papilionoidea</taxon>
        <taxon>Pieridae</taxon>
        <taxon>Pierinae</taxon>
        <taxon>Pieris</taxon>
    </lineage>
</organism>
<feature type="region of interest" description="Disordered" evidence="1">
    <location>
        <begin position="52"/>
        <end position="88"/>
    </location>
</feature>
<proteinExistence type="predicted"/>
<comment type="caution">
    <text evidence="3">The sequence shown here is derived from an EMBL/GenBank/DDBJ whole genome shotgun (WGS) entry which is preliminary data.</text>
</comment>
<protein>
    <recommendedName>
        <fullName evidence="5">Selenoprotein K</fullName>
    </recommendedName>
</protein>
<keyword evidence="2" id="KW-0472">Membrane</keyword>
<evidence type="ECO:0000313" key="4">
    <source>
        <dbReference type="Proteomes" id="UP001152562"/>
    </source>
</evidence>
<feature type="transmembrane region" description="Helical" evidence="2">
    <location>
        <begin position="20"/>
        <end position="37"/>
    </location>
</feature>
<dbReference type="Pfam" id="PF10961">
    <property type="entry name" value="SelK_SelG"/>
    <property type="match status" value="1"/>
</dbReference>
<keyword evidence="4" id="KW-1185">Reference proteome</keyword>
<keyword evidence="2" id="KW-1133">Transmembrane helix</keyword>
<evidence type="ECO:0000256" key="1">
    <source>
        <dbReference type="SAM" id="MobiDB-lite"/>
    </source>
</evidence>
<gene>
    <name evidence="3" type="ORF">PIBRA_LOCUS14463</name>
</gene>
<name>A0A9P0TW80_PIEBR</name>
<dbReference type="OrthoDB" id="167295at2759"/>
<reference evidence="3" key="1">
    <citation type="submission" date="2022-05" db="EMBL/GenBank/DDBJ databases">
        <authorList>
            <person name="Okamura Y."/>
        </authorList>
    </citation>
    <scope>NUCLEOTIDE SEQUENCE</scope>
</reference>
<dbReference type="EMBL" id="CALOZG010000087">
    <property type="protein sequence ID" value="CAH4038993.1"/>
    <property type="molecule type" value="Genomic_DNA"/>
</dbReference>